<name>A0A158FWV1_9BURK</name>
<keyword evidence="1" id="KW-0472">Membrane</keyword>
<keyword evidence="1" id="KW-0812">Transmembrane</keyword>
<feature type="transmembrane region" description="Helical" evidence="1">
    <location>
        <begin position="6"/>
        <end position="26"/>
    </location>
</feature>
<accession>A0A158FWV1</accession>
<sequence length="57" mass="6936">MHDLSNILVGLAGLAAIAIVLLAHDWREEHRQRMLMRHATHHHSHHQLRDWWMRHRH</sequence>
<organism evidence="2 3">
    <name type="scientific">Caballeronia terrestris</name>
    <dbReference type="NCBI Taxonomy" id="1226301"/>
    <lineage>
        <taxon>Bacteria</taxon>
        <taxon>Pseudomonadati</taxon>
        <taxon>Pseudomonadota</taxon>
        <taxon>Betaproteobacteria</taxon>
        <taxon>Burkholderiales</taxon>
        <taxon>Burkholderiaceae</taxon>
        <taxon>Caballeronia</taxon>
    </lineage>
</organism>
<evidence type="ECO:0000313" key="3">
    <source>
        <dbReference type="Proteomes" id="UP000054925"/>
    </source>
</evidence>
<reference evidence="2" key="1">
    <citation type="submission" date="2016-01" db="EMBL/GenBank/DDBJ databases">
        <authorList>
            <person name="Peeters C."/>
        </authorList>
    </citation>
    <scope>NUCLEOTIDE SEQUENCE [LARGE SCALE GENOMIC DNA]</scope>
    <source>
        <strain evidence="2">LMG 22937</strain>
    </source>
</reference>
<comment type="caution">
    <text evidence="2">The sequence shown here is derived from an EMBL/GenBank/DDBJ whole genome shotgun (WGS) entry which is preliminary data.</text>
</comment>
<keyword evidence="1" id="KW-1133">Transmembrane helix</keyword>
<dbReference type="OrthoDB" id="9133744at2"/>
<dbReference type="Proteomes" id="UP000054925">
    <property type="component" value="Unassembled WGS sequence"/>
</dbReference>
<protein>
    <submittedName>
        <fullName evidence="2">Uncharacterized protein</fullName>
    </submittedName>
</protein>
<proteinExistence type="predicted"/>
<dbReference type="RefSeq" id="WP_159964786.1">
    <property type="nucleotide sequence ID" value="NZ_FCOL02000004.1"/>
</dbReference>
<dbReference type="EMBL" id="FCOL02000004">
    <property type="protein sequence ID" value="SAL24326.1"/>
    <property type="molecule type" value="Genomic_DNA"/>
</dbReference>
<dbReference type="AlphaFoldDB" id="A0A158FWV1"/>
<keyword evidence="3" id="KW-1185">Reference proteome</keyword>
<evidence type="ECO:0000256" key="1">
    <source>
        <dbReference type="SAM" id="Phobius"/>
    </source>
</evidence>
<evidence type="ECO:0000313" key="2">
    <source>
        <dbReference type="EMBL" id="SAL24326.1"/>
    </source>
</evidence>
<gene>
    <name evidence="2" type="ORF">AWB67_00927</name>
</gene>